<dbReference type="Proteomes" id="UP000310353">
    <property type="component" value="Unassembled WGS sequence"/>
</dbReference>
<reference evidence="1 2" key="1">
    <citation type="submission" date="2018-05" db="EMBL/GenBank/DDBJ databases">
        <title>Novel Campyloabacter and Helicobacter Species and Strains.</title>
        <authorList>
            <person name="Mannion A.J."/>
            <person name="Shen Z."/>
            <person name="Fox J.G."/>
        </authorList>
    </citation>
    <scope>NUCLEOTIDE SEQUENCE [LARGE SCALE GENOMIC DNA]</scope>
    <source>
        <strain evidence="2">MIT17-670</strain>
    </source>
</reference>
<dbReference type="AlphaFoldDB" id="A0A4U7BVR0"/>
<name>A0A4U7BVR0_9BACT</name>
<organism evidence="1 2">
    <name type="scientific">Campylobacter aviculae</name>
    <dbReference type="NCBI Taxonomy" id="2510190"/>
    <lineage>
        <taxon>Bacteria</taxon>
        <taxon>Pseudomonadati</taxon>
        <taxon>Campylobacterota</taxon>
        <taxon>Epsilonproteobacteria</taxon>
        <taxon>Campylobacterales</taxon>
        <taxon>Campylobacteraceae</taxon>
        <taxon>Campylobacter</taxon>
    </lineage>
</organism>
<keyword evidence="2" id="KW-1185">Reference proteome</keyword>
<dbReference type="OrthoDB" id="37047at2"/>
<accession>A0A4U7BVR0</accession>
<evidence type="ECO:0000313" key="1">
    <source>
        <dbReference type="EMBL" id="TKX32557.1"/>
    </source>
</evidence>
<dbReference type="RefSeq" id="WP_137621923.1">
    <property type="nucleotide sequence ID" value="NZ_NXMA01000004.1"/>
</dbReference>
<evidence type="ECO:0000313" key="2">
    <source>
        <dbReference type="Proteomes" id="UP000310353"/>
    </source>
</evidence>
<proteinExistence type="predicted"/>
<dbReference type="InterPro" id="IPR007398">
    <property type="entry name" value="BioG"/>
</dbReference>
<sequence length="203" mass="23943">MKNTFLCKNPNCDELIVVFGGFASHPSHFLHLKSEKNVVLFYDFENLDFKFDFKAFSKIKLIAFSMGVCLANYLLKEYNFNQKIALNGTNLGIDKEKGIHPTLFSKTIKKFNLENFKNSLFKNHKDKSKNFIFKDENALKNELNVLFEFALKDQKENLIWDKIYSSNQDEIFPQNALKKSFENLIFLNEPHFAFFHFHSWDEL</sequence>
<comment type="caution">
    <text evidence="1">The sequence shown here is derived from an EMBL/GenBank/DDBJ whole genome shotgun (WGS) entry which is preliminary data.</text>
</comment>
<protein>
    <submittedName>
        <fullName evidence="1">DUF452 domain-containing protein</fullName>
    </submittedName>
</protein>
<dbReference type="Pfam" id="PF04301">
    <property type="entry name" value="BioG"/>
    <property type="match status" value="1"/>
</dbReference>
<dbReference type="EMBL" id="NXMA01000004">
    <property type="protein sequence ID" value="TKX32557.1"/>
    <property type="molecule type" value="Genomic_DNA"/>
</dbReference>
<gene>
    <name evidence="1" type="ORF">CQA76_02755</name>
</gene>